<reference evidence="1 2" key="1">
    <citation type="submission" date="2017-09" db="EMBL/GenBank/DDBJ databases">
        <title>WGS assembly of Aquilegia coerulea Goldsmith.</title>
        <authorList>
            <person name="Hodges S."/>
            <person name="Kramer E."/>
            <person name="Nordborg M."/>
            <person name="Tomkins J."/>
            <person name="Borevitz J."/>
            <person name="Derieg N."/>
            <person name="Yan J."/>
            <person name="Mihaltcheva S."/>
            <person name="Hayes R.D."/>
            <person name="Rokhsar D."/>
        </authorList>
    </citation>
    <scope>NUCLEOTIDE SEQUENCE [LARGE SCALE GENOMIC DNA]</scope>
    <source>
        <strain evidence="2">cv. Goldsmith</strain>
    </source>
</reference>
<sequence length="86" mass="8875">MLCGSGYAGGSDNFGVAAGCSDNFASGPPSGEGGYYGGSTGCHLVAACSTQVSKLEVLFLEDMDKVMLYEGTSIMPMMHLNSSRFC</sequence>
<keyword evidence="2" id="KW-1185">Reference proteome</keyword>
<accession>A0A2G5CZS8</accession>
<evidence type="ECO:0000313" key="1">
    <source>
        <dbReference type="EMBL" id="PIA36776.1"/>
    </source>
</evidence>
<name>A0A2G5CZS8_AQUCA</name>
<gene>
    <name evidence="1" type="ORF">AQUCO_03200036v1</name>
</gene>
<dbReference type="InParanoid" id="A0A2G5CZS8"/>
<evidence type="ECO:0000313" key="2">
    <source>
        <dbReference type="Proteomes" id="UP000230069"/>
    </source>
</evidence>
<organism evidence="1 2">
    <name type="scientific">Aquilegia coerulea</name>
    <name type="common">Rocky mountain columbine</name>
    <dbReference type="NCBI Taxonomy" id="218851"/>
    <lineage>
        <taxon>Eukaryota</taxon>
        <taxon>Viridiplantae</taxon>
        <taxon>Streptophyta</taxon>
        <taxon>Embryophyta</taxon>
        <taxon>Tracheophyta</taxon>
        <taxon>Spermatophyta</taxon>
        <taxon>Magnoliopsida</taxon>
        <taxon>Ranunculales</taxon>
        <taxon>Ranunculaceae</taxon>
        <taxon>Thalictroideae</taxon>
        <taxon>Aquilegia</taxon>
    </lineage>
</organism>
<dbReference type="AlphaFoldDB" id="A0A2G5CZS8"/>
<dbReference type="Proteomes" id="UP000230069">
    <property type="component" value="Unassembled WGS sequence"/>
</dbReference>
<proteinExistence type="predicted"/>
<protein>
    <submittedName>
        <fullName evidence="1">Uncharacterized protein</fullName>
    </submittedName>
</protein>
<dbReference type="EMBL" id="KZ305049">
    <property type="protein sequence ID" value="PIA36776.1"/>
    <property type="molecule type" value="Genomic_DNA"/>
</dbReference>